<feature type="compositionally biased region" description="Low complexity" evidence="1">
    <location>
        <begin position="13"/>
        <end position="22"/>
    </location>
</feature>
<feature type="compositionally biased region" description="Basic and acidic residues" evidence="1">
    <location>
        <begin position="165"/>
        <end position="178"/>
    </location>
</feature>
<accession>A0A6P7QH80</accession>
<proteinExistence type="predicted"/>
<dbReference type="Proteomes" id="UP000515126">
    <property type="component" value="Chromosome 15"/>
</dbReference>
<protein>
    <submittedName>
        <fullName evidence="3">Uncharacterized protein LOC115029413</fullName>
    </submittedName>
</protein>
<keyword evidence="2" id="KW-1185">Reference proteome</keyword>
<dbReference type="AlphaFoldDB" id="A0A6P7QH80"/>
<feature type="region of interest" description="Disordered" evidence="1">
    <location>
        <begin position="158"/>
        <end position="178"/>
    </location>
</feature>
<evidence type="ECO:0000313" key="3">
    <source>
        <dbReference type="RefSeq" id="XP_029325834.1"/>
    </source>
</evidence>
<sequence length="178" mass="18783">MEGTPPPPPSPWLLPARSAAAEGEGRGRPRALPPAGPASVARAPSGPAFPGAGTRSARASGRRQGRQLRGSGLAPHNQPAPPPARLSASRHRRSSVHSAIPWPACPGSRPALPWTRPSSSGFRRAWSRRSEAVPIDGLQKRTEGGGEAEMANITVRQHSQAMTFRGKESSERIHIGTN</sequence>
<organism evidence="2 3">
    <name type="scientific">Mus caroli</name>
    <name type="common">Ryukyu mouse</name>
    <name type="synonym">Ricefield mouse</name>
    <dbReference type="NCBI Taxonomy" id="10089"/>
    <lineage>
        <taxon>Eukaryota</taxon>
        <taxon>Metazoa</taxon>
        <taxon>Chordata</taxon>
        <taxon>Craniata</taxon>
        <taxon>Vertebrata</taxon>
        <taxon>Euteleostomi</taxon>
        <taxon>Mammalia</taxon>
        <taxon>Eutheria</taxon>
        <taxon>Euarchontoglires</taxon>
        <taxon>Glires</taxon>
        <taxon>Rodentia</taxon>
        <taxon>Myomorpha</taxon>
        <taxon>Muroidea</taxon>
        <taxon>Muridae</taxon>
        <taxon>Murinae</taxon>
        <taxon>Mus</taxon>
        <taxon>Mus</taxon>
    </lineage>
</organism>
<feature type="region of interest" description="Disordered" evidence="1">
    <location>
        <begin position="1"/>
        <end position="127"/>
    </location>
</feature>
<name>A0A6P7QH80_MUSCR</name>
<reference evidence="3" key="1">
    <citation type="submission" date="2025-08" db="UniProtKB">
        <authorList>
            <consortium name="RefSeq"/>
        </authorList>
    </citation>
    <scope>IDENTIFICATION</scope>
</reference>
<evidence type="ECO:0000256" key="1">
    <source>
        <dbReference type="SAM" id="MobiDB-lite"/>
    </source>
</evidence>
<dbReference type="RefSeq" id="XP_029325834.1">
    <property type="nucleotide sequence ID" value="XM_029469974.1"/>
</dbReference>
<evidence type="ECO:0000313" key="2">
    <source>
        <dbReference type="Proteomes" id="UP000515126"/>
    </source>
</evidence>
<gene>
    <name evidence="3" type="primary">LOC115029413</name>
</gene>
<feature type="compositionally biased region" description="Pro residues" evidence="1">
    <location>
        <begin position="1"/>
        <end position="12"/>
    </location>
</feature>
<dbReference type="GeneID" id="115029413"/>
<dbReference type="KEGG" id="mcal:115029413"/>